<dbReference type="PANTHER" id="PTHR13799">
    <property type="entry name" value="NGG1 INTERACTING FACTOR 3"/>
    <property type="match status" value="1"/>
</dbReference>
<name>A0A0F9KRA7_9ZZZZ</name>
<dbReference type="Gene3D" id="3.40.1390.30">
    <property type="entry name" value="NIF3 (NGG1p interacting factor 3)-like"/>
    <property type="match status" value="1"/>
</dbReference>
<dbReference type="FunFam" id="3.40.1390.30:FF:000001">
    <property type="entry name" value="GTP cyclohydrolase 1 type 2"/>
    <property type="match status" value="1"/>
</dbReference>
<proteinExistence type="inferred from homology"/>
<accession>A0A0F9KRA7</accession>
<dbReference type="InterPro" id="IPR002678">
    <property type="entry name" value="DUF34/NIF3"/>
</dbReference>
<evidence type="ECO:0000313" key="3">
    <source>
        <dbReference type="EMBL" id="KKM77296.1"/>
    </source>
</evidence>
<dbReference type="PANTHER" id="PTHR13799:SF14">
    <property type="entry name" value="GTP CYCLOHYDROLASE 1 TYPE 2 HOMOLOG"/>
    <property type="match status" value="1"/>
</dbReference>
<dbReference type="AlphaFoldDB" id="A0A0F9KRA7"/>
<evidence type="ECO:0000256" key="1">
    <source>
        <dbReference type="ARBA" id="ARBA00006964"/>
    </source>
</evidence>
<dbReference type="GO" id="GO:0046872">
    <property type="term" value="F:metal ion binding"/>
    <property type="evidence" value="ECO:0007669"/>
    <property type="project" value="UniProtKB-KW"/>
</dbReference>
<dbReference type="GO" id="GO:0005737">
    <property type="term" value="C:cytoplasm"/>
    <property type="evidence" value="ECO:0007669"/>
    <property type="project" value="TreeGrafter"/>
</dbReference>
<dbReference type="SUPFAM" id="SSF102705">
    <property type="entry name" value="NIF3 (NGG1p interacting factor 3)-like"/>
    <property type="match status" value="1"/>
</dbReference>
<dbReference type="Pfam" id="PF01784">
    <property type="entry name" value="DUF34_NIF3"/>
    <property type="match status" value="1"/>
</dbReference>
<comment type="similarity">
    <text evidence="1">Belongs to the GTP cyclohydrolase I type 2/NIF3 family.</text>
</comment>
<keyword evidence="2" id="KW-0479">Metal-binding</keyword>
<protein>
    <submittedName>
        <fullName evidence="3">Uncharacterized protein</fullName>
    </submittedName>
</protein>
<organism evidence="3">
    <name type="scientific">marine sediment metagenome</name>
    <dbReference type="NCBI Taxonomy" id="412755"/>
    <lineage>
        <taxon>unclassified sequences</taxon>
        <taxon>metagenomes</taxon>
        <taxon>ecological metagenomes</taxon>
    </lineage>
</organism>
<comment type="caution">
    <text evidence="3">The sequence shown here is derived from an EMBL/GenBank/DDBJ whole genome shotgun (WGS) entry which is preliminary data.</text>
</comment>
<evidence type="ECO:0000256" key="2">
    <source>
        <dbReference type="ARBA" id="ARBA00022723"/>
    </source>
</evidence>
<reference evidence="3" key="1">
    <citation type="journal article" date="2015" name="Nature">
        <title>Complex archaea that bridge the gap between prokaryotes and eukaryotes.</title>
        <authorList>
            <person name="Spang A."/>
            <person name="Saw J.H."/>
            <person name="Jorgensen S.L."/>
            <person name="Zaremba-Niedzwiedzka K."/>
            <person name="Martijn J."/>
            <person name="Lind A.E."/>
            <person name="van Eijk R."/>
            <person name="Schleper C."/>
            <person name="Guy L."/>
            <person name="Ettema T.J."/>
        </authorList>
    </citation>
    <scope>NUCLEOTIDE SEQUENCE</scope>
</reference>
<dbReference type="InterPro" id="IPR036069">
    <property type="entry name" value="DUF34/NIF3_sf"/>
</dbReference>
<dbReference type="EMBL" id="LAZR01008666">
    <property type="protein sequence ID" value="KKM77296.1"/>
    <property type="molecule type" value="Genomic_DNA"/>
</dbReference>
<gene>
    <name evidence="3" type="ORF">LCGC14_1371520</name>
</gene>
<sequence length="131" mass="15146">MLLQEIKTLLSRKISPKVFRLNSEIYGMQYDKKNNYKLIRKVMLTIDLSLEAIHFAIRNKVNLIVSHHSLINKPIKKFNHNLINKLTLLSKYPISIFVLSSSFIAAEGGISDTLVNALYLKLERTFEIKTK</sequence>